<gene>
    <name evidence="12" type="ORF">ACFO6X_11220</name>
</gene>
<evidence type="ECO:0000256" key="5">
    <source>
        <dbReference type="ARBA" id="ARBA00022448"/>
    </source>
</evidence>
<accession>A0ABV9QFN9</accession>
<evidence type="ECO:0000256" key="4">
    <source>
        <dbReference type="ARBA" id="ARBA00016507"/>
    </source>
</evidence>
<dbReference type="PRINTS" id="PR01003">
    <property type="entry name" value="FLGFLIH"/>
</dbReference>
<dbReference type="PANTHER" id="PTHR34982:SF1">
    <property type="entry name" value="FLAGELLAR ASSEMBLY PROTEIN FLIH"/>
    <property type="match status" value="1"/>
</dbReference>
<evidence type="ECO:0000256" key="10">
    <source>
        <dbReference type="SAM" id="Coils"/>
    </source>
</evidence>
<comment type="function">
    <text evidence="1">Needed for flagellar regrowth and assembly.</text>
</comment>
<evidence type="ECO:0000256" key="6">
    <source>
        <dbReference type="ARBA" id="ARBA00022490"/>
    </source>
</evidence>
<comment type="caution">
    <text evidence="12">The sequence shown here is derived from an EMBL/GenBank/DDBJ whole genome shotgun (WGS) entry which is preliminary data.</text>
</comment>
<reference evidence="13" key="1">
    <citation type="journal article" date="2019" name="Int. J. Syst. Evol. Microbiol.">
        <title>The Global Catalogue of Microorganisms (GCM) 10K type strain sequencing project: providing services to taxonomists for standard genome sequencing and annotation.</title>
        <authorList>
            <consortium name="The Broad Institute Genomics Platform"/>
            <consortium name="The Broad Institute Genome Sequencing Center for Infectious Disease"/>
            <person name="Wu L."/>
            <person name="Ma J."/>
        </authorList>
    </citation>
    <scope>NUCLEOTIDE SEQUENCE [LARGE SCALE GENOMIC DNA]</scope>
    <source>
        <strain evidence="13">CCUG 49452</strain>
    </source>
</reference>
<protein>
    <recommendedName>
        <fullName evidence="4">Flagellar assembly protein FliH</fullName>
    </recommendedName>
</protein>
<dbReference type="Proteomes" id="UP001596001">
    <property type="component" value="Unassembled WGS sequence"/>
</dbReference>
<evidence type="ECO:0000256" key="1">
    <source>
        <dbReference type="ARBA" id="ARBA00003041"/>
    </source>
</evidence>
<proteinExistence type="inferred from homology"/>
<dbReference type="InterPro" id="IPR018035">
    <property type="entry name" value="Flagellar_FliH/T3SS_HrpE"/>
</dbReference>
<comment type="similarity">
    <text evidence="3">Belongs to the FliH family.</text>
</comment>
<comment type="subcellular location">
    <subcellularLocation>
        <location evidence="2">Cytoplasm</location>
    </subcellularLocation>
</comment>
<feature type="coiled-coil region" evidence="10">
    <location>
        <begin position="44"/>
        <end position="89"/>
    </location>
</feature>
<keyword evidence="7" id="KW-1005">Bacterial flagellum biogenesis</keyword>
<organism evidence="12 13">
    <name type="scientific">Giesbergeria sinuosa</name>
    <dbReference type="NCBI Taxonomy" id="80883"/>
    <lineage>
        <taxon>Bacteria</taxon>
        <taxon>Pseudomonadati</taxon>
        <taxon>Pseudomonadota</taxon>
        <taxon>Betaproteobacteria</taxon>
        <taxon>Burkholderiales</taxon>
        <taxon>Comamonadaceae</taxon>
        <taxon>Giesbergeria</taxon>
    </lineage>
</organism>
<name>A0ABV9QFN9_9BURK</name>
<sequence length="276" mass="30323">MTASSKPRNVYARFIPREEVAHVVPVQFSAVDQGGFAALTFGPAQSAVEQKAKEEVQRQQEREREQQILQEQQQQLEQARQDAYDLGLEQGLAQGLEQGQQQGRTEATQEWQQRMDAYVQGQAKEAAARLDAVVRELGADLQAMQAYLGQHVLELACDIARQVVRQELHINPKALEPVVREALDMLVTDGRPSTVRLNPEDHAVVAQALRTEFADGAVQWVADATVAPGGCMVELAGTVIDGHLEKRWQRAIAPLGLDLPWQPEVAAQGGSASHAD</sequence>
<evidence type="ECO:0000256" key="8">
    <source>
        <dbReference type="ARBA" id="ARBA00022927"/>
    </source>
</evidence>
<dbReference type="InterPro" id="IPR051472">
    <property type="entry name" value="T3SS_Stator/FliH"/>
</dbReference>
<keyword evidence="5" id="KW-0813">Transport</keyword>
<evidence type="ECO:0000313" key="13">
    <source>
        <dbReference type="Proteomes" id="UP001596001"/>
    </source>
</evidence>
<keyword evidence="13" id="KW-1185">Reference proteome</keyword>
<dbReference type="Pfam" id="PF02108">
    <property type="entry name" value="FliH"/>
    <property type="match status" value="1"/>
</dbReference>
<keyword evidence="8" id="KW-0653">Protein transport</keyword>
<evidence type="ECO:0000256" key="9">
    <source>
        <dbReference type="ARBA" id="ARBA00023225"/>
    </source>
</evidence>
<feature type="domain" description="Flagellar assembly protein FliH/Type III secretion system HrpE" evidence="11">
    <location>
        <begin position="125"/>
        <end position="250"/>
    </location>
</feature>
<dbReference type="EMBL" id="JBHSHJ010000008">
    <property type="protein sequence ID" value="MFC4789549.1"/>
    <property type="molecule type" value="Genomic_DNA"/>
</dbReference>
<dbReference type="InterPro" id="IPR000563">
    <property type="entry name" value="Flag_FliH"/>
</dbReference>
<evidence type="ECO:0000256" key="3">
    <source>
        <dbReference type="ARBA" id="ARBA00006602"/>
    </source>
</evidence>
<evidence type="ECO:0000256" key="2">
    <source>
        <dbReference type="ARBA" id="ARBA00004496"/>
    </source>
</evidence>
<dbReference type="PANTHER" id="PTHR34982">
    <property type="entry name" value="YOP PROTEINS TRANSLOCATION PROTEIN L"/>
    <property type="match status" value="1"/>
</dbReference>
<evidence type="ECO:0000256" key="7">
    <source>
        <dbReference type="ARBA" id="ARBA00022795"/>
    </source>
</evidence>
<keyword evidence="9" id="KW-1006">Bacterial flagellum protein export</keyword>
<keyword evidence="6" id="KW-0963">Cytoplasm</keyword>
<keyword evidence="10" id="KW-0175">Coiled coil</keyword>
<evidence type="ECO:0000313" key="12">
    <source>
        <dbReference type="EMBL" id="MFC4789549.1"/>
    </source>
</evidence>
<evidence type="ECO:0000259" key="11">
    <source>
        <dbReference type="Pfam" id="PF02108"/>
    </source>
</evidence>
<dbReference type="RefSeq" id="WP_382433033.1">
    <property type="nucleotide sequence ID" value="NZ_JBHSHJ010000008.1"/>
</dbReference>